<dbReference type="Proteomes" id="UP001206595">
    <property type="component" value="Unassembled WGS sequence"/>
</dbReference>
<reference evidence="2" key="2">
    <citation type="journal article" date="2022" name="Proc. Natl. Acad. Sci. U.S.A.">
        <title>Diploid-dominant life cycles characterize the early evolution of Fungi.</title>
        <authorList>
            <person name="Amses K.R."/>
            <person name="Simmons D.R."/>
            <person name="Longcore J.E."/>
            <person name="Mondo S.J."/>
            <person name="Seto K."/>
            <person name="Jeronimo G.H."/>
            <person name="Bonds A.E."/>
            <person name="Quandt C.A."/>
            <person name="Davis W.J."/>
            <person name="Chang Y."/>
            <person name="Federici B.A."/>
            <person name="Kuo A."/>
            <person name="LaButti K."/>
            <person name="Pangilinan J."/>
            <person name="Andreopoulos W."/>
            <person name="Tritt A."/>
            <person name="Riley R."/>
            <person name="Hundley H."/>
            <person name="Johnson J."/>
            <person name="Lipzen A."/>
            <person name="Barry K."/>
            <person name="Lang B.F."/>
            <person name="Cuomo C.A."/>
            <person name="Buchler N.E."/>
            <person name="Grigoriev I.V."/>
            <person name="Spatafora J.W."/>
            <person name="Stajich J.E."/>
            <person name="James T.Y."/>
        </authorList>
    </citation>
    <scope>NUCLEOTIDE SEQUENCE</scope>
    <source>
        <strain evidence="2">AG</strain>
    </source>
</reference>
<feature type="transmembrane region" description="Helical" evidence="1">
    <location>
        <begin position="65"/>
        <end position="86"/>
    </location>
</feature>
<organism evidence="2 3">
    <name type="scientific">Umbelopsis ramanniana AG</name>
    <dbReference type="NCBI Taxonomy" id="1314678"/>
    <lineage>
        <taxon>Eukaryota</taxon>
        <taxon>Fungi</taxon>
        <taxon>Fungi incertae sedis</taxon>
        <taxon>Mucoromycota</taxon>
        <taxon>Mucoromycotina</taxon>
        <taxon>Umbelopsidomycetes</taxon>
        <taxon>Umbelopsidales</taxon>
        <taxon>Umbelopsidaceae</taxon>
        <taxon>Umbelopsis</taxon>
    </lineage>
</organism>
<evidence type="ECO:0000313" key="2">
    <source>
        <dbReference type="EMBL" id="KAI8581413.1"/>
    </source>
</evidence>
<name>A0AAD5ECH0_UMBRA</name>
<dbReference type="AlphaFoldDB" id="A0AAD5ECH0"/>
<accession>A0AAD5ECH0</accession>
<dbReference type="EMBL" id="MU620906">
    <property type="protein sequence ID" value="KAI8581413.1"/>
    <property type="molecule type" value="Genomic_DNA"/>
</dbReference>
<keyword evidence="1" id="KW-0472">Membrane</keyword>
<dbReference type="RefSeq" id="XP_051446417.1">
    <property type="nucleotide sequence ID" value="XM_051587677.1"/>
</dbReference>
<evidence type="ECO:0000256" key="1">
    <source>
        <dbReference type="SAM" id="Phobius"/>
    </source>
</evidence>
<comment type="caution">
    <text evidence="2">The sequence shown here is derived from an EMBL/GenBank/DDBJ whole genome shotgun (WGS) entry which is preliminary data.</text>
</comment>
<dbReference type="GeneID" id="75913022"/>
<reference evidence="2" key="1">
    <citation type="submission" date="2021-06" db="EMBL/GenBank/DDBJ databases">
        <authorList>
            <consortium name="DOE Joint Genome Institute"/>
            <person name="Mondo S.J."/>
            <person name="Amses K.R."/>
            <person name="Simmons D.R."/>
            <person name="Longcore J.E."/>
            <person name="Seto K."/>
            <person name="Alves G.H."/>
            <person name="Bonds A.E."/>
            <person name="Quandt C.A."/>
            <person name="Davis W.J."/>
            <person name="Chang Y."/>
            <person name="Letcher P.M."/>
            <person name="Powell M.J."/>
            <person name="Kuo A."/>
            <person name="Labutti K."/>
            <person name="Pangilinan J."/>
            <person name="Andreopoulos W."/>
            <person name="Tritt A."/>
            <person name="Riley R."/>
            <person name="Hundley H."/>
            <person name="Johnson J."/>
            <person name="Lipzen A."/>
            <person name="Barry K."/>
            <person name="Berbee M.L."/>
            <person name="Buchler N.E."/>
            <person name="Grigoriev I.V."/>
            <person name="Spatafora J.W."/>
            <person name="Stajich J.E."/>
            <person name="James T.Y."/>
        </authorList>
    </citation>
    <scope>NUCLEOTIDE SEQUENCE</scope>
    <source>
        <strain evidence="2">AG</strain>
    </source>
</reference>
<proteinExistence type="predicted"/>
<keyword evidence="1" id="KW-1133">Transmembrane helix</keyword>
<protein>
    <submittedName>
        <fullName evidence="2">Uncharacterized protein</fullName>
    </submittedName>
</protein>
<sequence length="125" mass="14705">MFSAFFFSFTPFFQQPCYDFSNPIQCRPTYLPKPYNYLQSLDLLLHLSSMLAYYTAIQWTHSSCIVYFTYYNTCFVFLLGHLYLLCGKHTRAFEKRVIMTGKAIEPAPNGLLKFFYVPDDSHCLQ</sequence>
<keyword evidence="1" id="KW-0812">Transmembrane</keyword>
<gene>
    <name evidence="2" type="ORF">K450DRAFT_232957</name>
</gene>
<keyword evidence="3" id="KW-1185">Reference proteome</keyword>
<evidence type="ECO:0000313" key="3">
    <source>
        <dbReference type="Proteomes" id="UP001206595"/>
    </source>
</evidence>